<dbReference type="OrthoDB" id="9816564at2"/>
<dbReference type="InterPro" id="IPR029063">
    <property type="entry name" value="SAM-dependent_MTases_sf"/>
</dbReference>
<reference evidence="2" key="1">
    <citation type="submission" date="2015-04" db="EMBL/GenBank/DDBJ databases">
        <authorList>
            <person name="Mushtaq Mamoona"/>
        </authorList>
    </citation>
    <scope>NUCLEOTIDE SEQUENCE [LARGE SCALE GENOMIC DNA]</scope>
    <source>
        <strain evidence="2">AN4859/03</strain>
    </source>
</reference>
<keyword evidence="2" id="KW-1185">Reference proteome</keyword>
<dbReference type="AlphaFoldDB" id="A0A0G4K542"/>
<name>A0A0G4K542_9SPIR</name>
<dbReference type="RefSeq" id="WP_048593841.1">
    <property type="nucleotide sequence ID" value="NZ_CVLB01000001.1"/>
</dbReference>
<dbReference type="EMBL" id="CVLB01000001">
    <property type="protein sequence ID" value="CRF32361.1"/>
    <property type="molecule type" value="Genomic_DNA"/>
</dbReference>
<organism evidence="1 2">
    <name type="scientific">Brachyspira suanatina</name>
    <dbReference type="NCBI Taxonomy" id="381802"/>
    <lineage>
        <taxon>Bacteria</taxon>
        <taxon>Pseudomonadati</taxon>
        <taxon>Spirochaetota</taxon>
        <taxon>Spirochaetia</taxon>
        <taxon>Brachyspirales</taxon>
        <taxon>Brachyspiraceae</taxon>
        <taxon>Brachyspira</taxon>
    </lineage>
</organism>
<dbReference type="Proteomes" id="UP000043763">
    <property type="component" value="Unassembled WGS sequence"/>
</dbReference>
<dbReference type="SUPFAM" id="SSF53335">
    <property type="entry name" value="S-adenosyl-L-methionine-dependent methyltransferases"/>
    <property type="match status" value="1"/>
</dbReference>
<dbReference type="Gene3D" id="3.40.50.150">
    <property type="entry name" value="Vaccinia Virus protein VP39"/>
    <property type="match status" value="1"/>
</dbReference>
<sequence>MKKGKKYEIKKLRVKKHKNLLLVKSDSEEDKKKLEIIRDILINDNEDQSKYDLHNYFLDNKGEAIFKHLPFFDIYERHFSKYRGKDINMMEIGVGSGGAVKMWREYFRNNNPEANVNIYAIDRNPKCKQFEQDNIKIFIGSQDDREFLKEVKSQIPKLDILIDDGGHRMNQQITTFEEMYEHVKDDGIYLCEDVYTSYWPNFGGGYKNPNSYIEYTKNLIDSLNAYWATEEDDLYPNAFTDSTYSIHYYDGIVIIEKRKRDTRYNDICQQAIIGKTKE</sequence>
<accession>A0A0G4K542</accession>
<proteinExistence type="predicted"/>
<evidence type="ECO:0000313" key="2">
    <source>
        <dbReference type="Proteomes" id="UP000043763"/>
    </source>
</evidence>
<protein>
    <submittedName>
        <fullName evidence="1">Uncharacterized protein</fullName>
    </submittedName>
</protein>
<evidence type="ECO:0000313" key="1">
    <source>
        <dbReference type="EMBL" id="CRF32361.1"/>
    </source>
</evidence>
<gene>
    <name evidence="1" type="ORF">BRSU_0742</name>
</gene>